<dbReference type="PROSITE" id="PS51352">
    <property type="entry name" value="THIOREDOXIN_2"/>
    <property type="match status" value="1"/>
</dbReference>
<dbReference type="InterPro" id="IPR050553">
    <property type="entry name" value="Thioredoxin_ResA/DsbE_sf"/>
</dbReference>
<dbReference type="Proteomes" id="UP000663444">
    <property type="component" value="Chromosome"/>
</dbReference>
<evidence type="ECO:0000313" key="7">
    <source>
        <dbReference type="EMBL" id="QRJ65682.1"/>
    </source>
</evidence>
<feature type="chain" id="PRO_5037837315" evidence="5">
    <location>
        <begin position="21"/>
        <end position="166"/>
    </location>
</feature>
<gene>
    <name evidence="7" type="ORF">IWH25_08355</name>
</gene>
<sequence>MLSRRLLLSLALLLPLPALAELPSAAPLFAAAAVDADNKPVALETLRGKPLVINFWARWCGPCRKEIPDLVEMHARYKGKGLVIVGLAVEDADSREAVRDFAKAYEVDYRVLLAGVGKGVELMKALGNDKAGLPFTVVIDRHGKMTVKKLGAMSKAEMEAAIKQIL</sequence>
<evidence type="ECO:0000256" key="3">
    <source>
        <dbReference type="ARBA" id="ARBA00023157"/>
    </source>
</evidence>
<feature type="domain" description="Thioredoxin" evidence="6">
    <location>
        <begin position="20"/>
        <end position="166"/>
    </location>
</feature>
<protein>
    <submittedName>
        <fullName evidence="7">TlpA family protein disulfide reductase</fullName>
    </submittedName>
</protein>
<dbReference type="InterPro" id="IPR013740">
    <property type="entry name" value="Redoxin"/>
</dbReference>
<dbReference type="InterPro" id="IPR036249">
    <property type="entry name" value="Thioredoxin-like_sf"/>
</dbReference>
<evidence type="ECO:0000313" key="8">
    <source>
        <dbReference type="Proteomes" id="UP000663444"/>
    </source>
</evidence>
<dbReference type="InterPro" id="IPR013766">
    <property type="entry name" value="Thioredoxin_domain"/>
</dbReference>
<feature type="signal peptide" evidence="5">
    <location>
        <begin position="1"/>
        <end position="20"/>
    </location>
</feature>
<dbReference type="Pfam" id="PF08534">
    <property type="entry name" value="Redoxin"/>
    <property type="match status" value="1"/>
</dbReference>
<proteinExistence type="predicted"/>
<keyword evidence="5" id="KW-0732">Signal</keyword>
<dbReference type="PANTHER" id="PTHR42852:SF6">
    <property type="entry name" value="THIOL:DISULFIDE INTERCHANGE PROTEIN DSBE"/>
    <property type="match status" value="1"/>
</dbReference>
<keyword evidence="8" id="KW-1185">Reference proteome</keyword>
<dbReference type="KEGG" id="ares:IWH25_08355"/>
<name>A0A974SSL2_9RHOO</name>
<dbReference type="PANTHER" id="PTHR42852">
    <property type="entry name" value="THIOL:DISULFIDE INTERCHANGE PROTEIN DSBE"/>
    <property type="match status" value="1"/>
</dbReference>
<reference evidence="7" key="1">
    <citation type="submission" date="2020-11" db="EMBL/GenBank/DDBJ databases">
        <title>Azospira restricta DSM 18626 genome sequence.</title>
        <authorList>
            <person name="Moe W.M."/>
        </authorList>
    </citation>
    <scope>NUCLEOTIDE SEQUENCE</scope>
    <source>
        <strain evidence="7">DSM 18626</strain>
    </source>
</reference>
<dbReference type="InterPro" id="IPR017937">
    <property type="entry name" value="Thioredoxin_CS"/>
</dbReference>
<keyword evidence="3" id="KW-1015">Disulfide bond</keyword>
<evidence type="ECO:0000256" key="2">
    <source>
        <dbReference type="ARBA" id="ARBA00022748"/>
    </source>
</evidence>
<dbReference type="EMBL" id="CP064781">
    <property type="protein sequence ID" value="QRJ65682.1"/>
    <property type="molecule type" value="Genomic_DNA"/>
</dbReference>
<evidence type="ECO:0000256" key="5">
    <source>
        <dbReference type="SAM" id="SignalP"/>
    </source>
</evidence>
<keyword evidence="4" id="KW-0676">Redox-active center</keyword>
<accession>A0A974SSL2</accession>
<evidence type="ECO:0000256" key="1">
    <source>
        <dbReference type="ARBA" id="ARBA00004196"/>
    </source>
</evidence>
<comment type="subcellular location">
    <subcellularLocation>
        <location evidence="1">Cell envelope</location>
    </subcellularLocation>
</comment>
<dbReference type="GO" id="GO:0030313">
    <property type="term" value="C:cell envelope"/>
    <property type="evidence" value="ECO:0007669"/>
    <property type="project" value="UniProtKB-SubCell"/>
</dbReference>
<dbReference type="GO" id="GO:0015036">
    <property type="term" value="F:disulfide oxidoreductase activity"/>
    <property type="evidence" value="ECO:0007669"/>
    <property type="project" value="UniProtKB-ARBA"/>
</dbReference>
<dbReference type="CDD" id="cd02966">
    <property type="entry name" value="TlpA_like_family"/>
    <property type="match status" value="1"/>
</dbReference>
<keyword evidence="2" id="KW-0201">Cytochrome c-type biogenesis</keyword>
<dbReference type="SUPFAM" id="SSF52833">
    <property type="entry name" value="Thioredoxin-like"/>
    <property type="match status" value="1"/>
</dbReference>
<evidence type="ECO:0000259" key="6">
    <source>
        <dbReference type="PROSITE" id="PS51352"/>
    </source>
</evidence>
<organism evidence="7 8">
    <name type="scientific">Azospira restricta</name>
    <dbReference type="NCBI Taxonomy" id="404405"/>
    <lineage>
        <taxon>Bacteria</taxon>
        <taxon>Pseudomonadati</taxon>
        <taxon>Pseudomonadota</taxon>
        <taxon>Betaproteobacteria</taxon>
        <taxon>Rhodocyclales</taxon>
        <taxon>Rhodocyclaceae</taxon>
        <taxon>Azospira</taxon>
    </lineage>
</organism>
<dbReference type="PROSITE" id="PS00194">
    <property type="entry name" value="THIOREDOXIN_1"/>
    <property type="match status" value="1"/>
</dbReference>
<dbReference type="GO" id="GO:0017004">
    <property type="term" value="P:cytochrome complex assembly"/>
    <property type="evidence" value="ECO:0007669"/>
    <property type="project" value="UniProtKB-KW"/>
</dbReference>
<evidence type="ECO:0000256" key="4">
    <source>
        <dbReference type="ARBA" id="ARBA00023284"/>
    </source>
</evidence>
<dbReference type="AlphaFoldDB" id="A0A974SSL2"/>
<dbReference type="Gene3D" id="3.40.30.10">
    <property type="entry name" value="Glutaredoxin"/>
    <property type="match status" value="1"/>
</dbReference>